<organism evidence="1 2">
    <name type="scientific">Panagrellus redivivus</name>
    <name type="common">Microworm</name>
    <dbReference type="NCBI Taxonomy" id="6233"/>
    <lineage>
        <taxon>Eukaryota</taxon>
        <taxon>Metazoa</taxon>
        <taxon>Ecdysozoa</taxon>
        <taxon>Nematoda</taxon>
        <taxon>Chromadorea</taxon>
        <taxon>Rhabditida</taxon>
        <taxon>Tylenchina</taxon>
        <taxon>Panagrolaimomorpha</taxon>
        <taxon>Panagrolaimoidea</taxon>
        <taxon>Panagrolaimidae</taxon>
        <taxon>Panagrellus</taxon>
    </lineage>
</organism>
<evidence type="ECO:0000313" key="2">
    <source>
        <dbReference type="WBParaSite" id="Pan_g18876.t1"/>
    </source>
</evidence>
<accession>A0A7E4VB69</accession>
<evidence type="ECO:0000313" key="1">
    <source>
        <dbReference type="Proteomes" id="UP000492821"/>
    </source>
</evidence>
<name>A0A7E4VB69_PANRE</name>
<dbReference type="Proteomes" id="UP000492821">
    <property type="component" value="Unassembled WGS sequence"/>
</dbReference>
<keyword evidence="1" id="KW-1185">Reference proteome</keyword>
<protein>
    <submittedName>
        <fullName evidence="2">Secreted protein</fullName>
    </submittedName>
</protein>
<reference evidence="1" key="1">
    <citation type="journal article" date="2013" name="Genetics">
        <title>The draft genome and transcriptome of Panagrellus redivivus are shaped by the harsh demands of a free-living lifestyle.</title>
        <authorList>
            <person name="Srinivasan J."/>
            <person name="Dillman A.R."/>
            <person name="Macchietto M.G."/>
            <person name="Heikkinen L."/>
            <person name="Lakso M."/>
            <person name="Fracchia K.M."/>
            <person name="Antoshechkin I."/>
            <person name="Mortazavi A."/>
            <person name="Wong G."/>
            <person name="Sternberg P.W."/>
        </authorList>
    </citation>
    <scope>NUCLEOTIDE SEQUENCE [LARGE SCALE GENOMIC DNA]</scope>
    <source>
        <strain evidence="1">MT8872</strain>
    </source>
</reference>
<sequence>MWIIPNFLFLSVIDAIWPKIRQISVAPAFQQNPLNCDYGSCLFLSIPPILMLLSSFCYAYSTPKDQ</sequence>
<dbReference type="AlphaFoldDB" id="A0A7E4VB69"/>
<proteinExistence type="predicted"/>
<dbReference type="WBParaSite" id="Pan_g18876.t1">
    <property type="protein sequence ID" value="Pan_g18876.t1"/>
    <property type="gene ID" value="Pan_g18876"/>
</dbReference>
<reference evidence="2" key="2">
    <citation type="submission" date="2020-10" db="UniProtKB">
        <authorList>
            <consortium name="WormBaseParasite"/>
        </authorList>
    </citation>
    <scope>IDENTIFICATION</scope>
</reference>